<dbReference type="GO" id="GO:0051536">
    <property type="term" value="F:iron-sulfur cluster binding"/>
    <property type="evidence" value="ECO:0007669"/>
    <property type="project" value="UniProtKB-KW"/>
</dbReference>
<dbReference type="VEuPathDB" id="TriTrypDB:TEOVI_000836700"/>
<dbReference type="InterPro" id="IPR017937">
    <property type="entry name" value="Thioredoxin_CS"/>
</dbReference>
<dbReference type="GO" id="GO:0005829">
    <property type="term" value="C:cytosol"/>
    <property type="evidence" value="ECO:0007669"/>
    <property type="project" value="TreeGrafter"/>
</dbReference>
<sequence length="222" mass="24516">MKRVGTLEEYTKVKRDANGLGLVVHFSASWCEPCKGVTEALERFSELYKGSVEFVEVDSEALGSICEAEAVDCVPYIAFFRTSGDGKGQERVADVVGGKLDQIEQNMLSLYGDGTDGRGSFSDLQSYLKYLTSRKGVVAFITGTPSRPRCGFTVKLIQLLDDLHVKYVYYDVWASDEVCEGLKKYSEWPTFPQVYADGEFIGGYDICAELNASGELKSALKL</sequence>
<dbReference type="Gene3D" id="3.40.30.10">
    <property type="entry name" value="Glutaredoxin"/>
    <property type="match status" value="2"/>
</dbReference>
<dbReference type="RefSeq" id="XP_067076569.1">
    <property type="nucleotide sequence ID" value="XM_067220468.1"/>
</dbReference>
<keyword evidence="1" id="KW-0479">Metal-binding</keyword>
<reference evidence="5" key="1">
    <citation type="submission" date="2016-09" db="EMBL/GenBank/DDBJ databases">
        <authorList>
            <person name="Hebert L."/>
            <person name="Moumen B."/>
        </authorList>
    </citation>
    <scope>NUCLEOTIDE SEQUENCE [LARGE SCALE GENOMIC DNA]</scope>
    <source>
        <strain evidence="5">OVI</strain>
    </source>
</reference>
<name>A0A1G4HZX8_TRYEQ</name>
<dbReference type="InterPro" id="IPR002109">
    <property type="entry name" value="Glutaredoxin"/>
</dbReference>
<protein>
    <submittedName>
        <fullName evidence="5">Monothiol glutaredoxin, putative</fullName>
    </submittedName>
</protein>
<evidence type="ECO:0000313" key="6">
    <source>
        <dbReference type="Proteomes" id="UP000195570"/>
    </source>
</evidence>
<dbReference type="EMBL" id="CZPT02000170">
    <property type="protein sequence ID" value="SCU64874.1"/>
    <property type="molecule type" value="Genomic_DNA"/>
</dbReference>
<dbReference type="PANTHER" id="PTHR10293">
    <property type="entry name" value="GLUTAREDOXIN FAMILY MEMBER"/>
    <property type="match status" value="1"/>
</dbReference>
<dbReference type="InterPro" id="IPR004480">
    <property type="entry name" value="Monothiol_GRX-rel"/>
</dbReference>
<proteinExistence type="predicted"/>
<dbReference type="PROSITE" id="PS00194">
    <property type="entry name" value="THIOREDOXIN_1"/>
    <property type="match status" value="1"/>
</dbReference>
<evidence type="ECO:0000313" key="5">
    <source>
        <dbReference type="EMBL" id="SCU64874.1"/>
    </source>
</evidence>
<dbReference type="InterPro" id="IPR033658">
    <property type="entry name" value="GRX_PICOT-like"/>
</dbReference>
<evidence type="ECO:0000256" key="3">
    <source>
        <dbReference type="ARBA" id="ARBA00023014"/>
    </source>
</evidence>
<dbReference type="FunFam" id="3.40.30.10:FF:000357">
    <property type="entry name" value="Thioredoxin-like protein"/>
    <property type="match status" value="1"/>
</dbReference>
<organism evidence="5 6">
    <name type="scientific">Trypanosoma equiperdum</name>
    <dbReference type="NCBI Taxonomy" id="5694"/>
    <lineage>
        <taxon>Eukaryota</taxon>
        <taxon>Discoba</taxon>
        <taxon>Euglenozoa</taxon>
        <taxon>Kinetoplastea</taxon>
        <taxon>Metakinetoplastina</taxon>
        <taxon>Trypanosomatida</taxon>
        <taxon>Trypanosomatidae</taxon>
        <taxon>Trypanosoma</taxon>
    </lineage>
</organism>
<dbReference type="SMR" id="A0A1G4HZX8"/>
<dbReference type="AlphaFoldDB" id="A0A1G4HZX8"/>
<evidence type="ECO:0000259" key="4">
    <source>
        <dbReference type="PROSITE" id="PS51352"/>
    </source>
</evidence>
<dbReference type="InterPro" id="IPR013766">
    <property type="entry name" value="Thioredoxin_domain"/>
</dbReference>
<comment type="caution">
    <text evidence="5">The sequence shown here is derived from an EMBL/GenBank/DDBJ whole genome shotgun (WGS) entry which is preliminary data.</text>
</comment>
<dbReference type="SUPFAM" id="SSF52833">
    <property type="entry name" value="Thioredoxin-like"/>
    <property type="match status" value="2"/>
</dbReference>
<keyword evidence="2" id="KW-0408">Iron</keyword>
<evidence type="ECO:0000256" key="2">
    <source>
        <dbReference type="ARBA" id="ARBA00023004"/>
    </source>
</evidence>
<dbReference type="GO" id="GO:0006879">
    <property type="term" value="P:intracellular iron ion homeostasis"/>
    <property type="evidence" value="ECO:0007669"/>
    <property type="project" value="TreeGrafter"/>
</dbReference>
<evidence type="ECO:0000256" key="1">
    <source>
        <dbReference type="ARBA" id="ARBA00022723"/>
    </source>
</evidence>
<dbReference type="Pfam" id="PF00085">
    <property type="entry name" value="Thioredoxin"/>
    <property type="match status" value="1"/>
</dbReference>
<dbReference type="Pfam" id="PF00462">
    <property type="entry name" value="Glutaredoxin"/>
    <property type="match status" value="1"/>
</dbReference>
<dbReference type="PROSITE" id="PS51352">
    <property type="entry name" value="THIOREDOXIN_2"/>
    <property type="match status" value="1"/>
</dbReference>
<dbReference type="GO" id="GO:0005634">
    <property type="term" value="C:nucleus"/>
    <property type="evidence" value="ECO:0007669"/>
    <property type="project" value="TreeGrafter"/>
</dbReference>
<dbReference type="InterPro" id="IPR036249">
    <property type="entry name" value="Thioredoxin-like_sf"/>
</dbReference>
<feature type="domain" description="Thioredoxin" evidence="4">
    <location>
        <begin position="1"/>
        <end position="133"/>
    </location>
</feature>
<dbReference type="PANTHER" id="PTHR10293:SF73">
    <property type="entry name" value="GLUTAREDOXIN-3"/>
    <property type="match status" value="1"/>
</dbReference>
<dbReference type="Proteomes" id="UP000195570">
    <property type="component" value="Unassembled WGS sequence"/>
</dbReference>
<dbReference type="CDD" id="cd03028">
    <property type="entry name" value="GRX_PICOT_like"/>
    <property type="match status" value="1"/>
</dbReference>
<keyword evidence="6" id="KW-1185">Reference proteome</keyword>
<keyword evidence="3" id="KW-0411">Iron-sulfur</keyword>
<dbReference type="GO" id="GO:0046872">
    <property type="term" value="F:metal ion binding"/>
    <property type="evidence" value="ECO:0007669"/>
    <property type="project" value="UniProtKB-KW"/>
</dbReference>
<accession>A0A1G4HZX8</accession>
<dbReference type="GeneID" id="92382301"/>
<gene>
    <name evidence="5" type="ORF">TEOVI_000836700</name>
</gene>
<dbReference type="PROSITE" id="PS51354">
    <property type="entry name" value="GLUTAREDOXIN_2"/>
    <property type="match status" value="1"/>
</dbReference>
<dbReference type="FunFam" id="3.40.30.10:FF:000446">
    <property type="entry name" value="Thioredoxin-like protein"/>
    <property type="match status" value="1"/>
</dbReference>